<organism evidence="1">
    <name type="scientific">bioreactor metagenome</name>
    <dbReference type="NCBI Taxonomy" id="1076179"/>
    <lineage>
        <taxon>unclassified sequences</taxon>
        <taxon>metagenomes</taxon>
        <taxon>ecological metagenomes</taxon>
    </lineage>
</organism>
<comment type="caution">
    <text evidence="1">The sequence shown here is derived from an EMBL/GenBank/DDBJ whole genome shotgun (WGS) entry which is preliminary data.</text>
</comment>
<gene>
    <name evidence="1" type="ORF">SDC9_65723</name>
</gene>
<sequence length="521" mass="58342">MATNIGSENLEKSINPLTEQALTRRDFLRHSTLVAFASLLALTGCETRTPEAIAKEESERAIAQELLDQLRDYSQNIDQKELFKKYGLLDLEQIYKYLIEASVDDWKTWLKNAFLQTGDTETTAEYHTRKIMDKIQTTLDWFIENMKPVLGRQQMSDIIRSKRDDESEIIDNIIFIKELNDELSVHFLGDEVTAFRGVELWKNADGQSIQVLKFSDWSDHPNLAISAAPGMLPQNFGRMDQENIVKNRLSAAGYVPVIYGEQQPRVDLNENEVDREGYFLEAPGGGLTAALRALDAVYYDQEGKPQANMDPWGNILTDQATAERVFGKSGENTAVFNELVAYLGNLNSVNVRHGFLLTRDPHLDEKQFLGDSETVPLELIIAGTHGLINQEITENTKTQIANAITVLEKRFPGITEGVRFGVNTIIPNFLAETLYTGTKIHADGGTGDDIVIRPIIELSEIIKALAPDLIVPKVYLGIRTEHSLPIANKNIPEGISLLDKDSMALILPKLMSSQPQDLYIP</sequence>
<accession>A0A644XU62</accession>
<evidence type="ECO:0000313" key="1">
    <source>
        <dbReference type="EMBL" id="MPM19301.1"/>
    </source>
</evidence>
<name>A0A644XU62_9ZZZZ</name>
<dbReference type="EMBL" id="VSSQ01003150">
    <property type="protein sequence ID" value="MPM19301.1"/>
    <property type="molecule type" value="Genomic_DNA"/>
</dbReference>
<dbReference type="InterPro" id="IPR006311">
    <property type="entry name" value="TAT_signal"/>
</dbReference>
<reference evidence="1" key="1">
    <citation type="submission" date="2019-08" db="EMBL/GenBank/DDBJ databases">
        <authorList>
            <person name="Kucharzyk K."/>
            <person name="Murdoch R.W."/>
            <person name="Higgins S."/>
            <person name="Loffler F."/>
        </authorList>
    </citation>
    <scope>NUCLEOTIDE SEQUENCE</scope>
</reference>
<dbReference type="AlphaFoldDB" id="A0A644XU62"/>
<dbReference type="PROSITE" id="PS51318">
    <property type="entry name" value="TAT"/>
    <property type="match status" value="1"/>
</dbReference>
<proteinExistence type="predicted"/>
<protein>
    <submittedName>
        <fullName evidence="1">Uncharacterized protein</fullName>
    </submittedName>
</protein>